<organism evidence="1 2">
    <name type="scientific">Liparis tanakae</name>
    <name type="common">Tanaka's snailfish</name>
    <dbReference type="NCBI Taxonomy" id="230148"/>
    <lineage>
        <taxon>Eukaryota</taxon>
        <taxon>Metazoa</taxon>
        <taxon>Chordata</taxon>
        <taxon>Craniata</taxon>
        <taxon>Vertebrata</taxon>
        <taxon>Euteleostomi</taxon>
        <taxon>Actinopterygii</taxon>
        <taxon>Neopterygii</taxon>
        <taxon>Teleostei</taxon>
        <taxon>Neoteleostei</taxon>
        <taxon>Acanthomorphata</taxon>
        <taxon>Eupercaria</taxon>
        <taxon>Perciformes</taxon>
        <taxon>Cottioidei</taxon>
        <taxon>Cottales</taxon>
        <taxon>Liparidae</taxon>
        <taxon>Liparis</taxon>
    </lineage>
</organism>
<dbReference type="AlphaFoldDB" id="A0A4Z2GRG1"/>
<evidence type="ECO:0000313" key="1">
    <source>
        <dbReference type="EMBL" id="TNN55363.1"/>
    </source>
</evidence>
<reference evidence="1 2" key="1">
    <citation type="submission" date="2019-03" db="EMBL/GenBank/DDBJ databases">
        <title>First draft genome of Liparis tanakae, snailfish: a comprehensive survey of snailfish specific genes.</title>
        <authorList>
            <person name="Kim W."/>
            <person name="Song I."/>
            <person name="Jeong J.-H."/>
            <person name="Kim D."/>
            <person name="Kim S."/>
            <person name="Ryu S."/>
            <person name="Song J.Y."/>
            <person name="Lee S.K."/>
        </authorList>
    </citation>
    <scope>NUCLEOTIDE SEQUENCE [LARGE SCALE GENOMIC DNA]</scope>
    <source>
        <tissue evidence="1">Muscle</tissue>
    </source>
</reference>
<accession>A0A4Z2GRG1</accession>
<protein>
    <submittedName>
        <fullName evidence="1">Uncharacterized protein</fullName>
    </submittedName>
</protein>
<sequence length="83" mass="8780">MRARSALRIPASGHPGGLPAMHISSFAFPKSYGGWSKTGSGKQLLPLLALSSLSFQMLSREEHAIRPPSCIFILAAFVNAAGN</sequence>
<dbReference type="Proteomes" id="UP000314294">
    <property type="component" value="Unassembled WGS sequence"/>
</dbReference>
<keyword evidence="2" id="KW-1185">Reference proteome</keyword>
<evidence type="ECO:0000313" key="2">
    <source>
        <dbReference type="Proteomes" id="UP000314294"/>
    </source>
</evidence>
<comment type="caution">
    <text evidence="1">The sequence shown here is derived from an EMBL/GenBank/DDBJ whole genome shotgun (WGS) entry which is preliminary data.</text>
</comment>
<proteinExistence type="predicted"/>
<dbReference type="EMBL" id="SRLO01000458">
    <property type="protein sequence ID" value="TNN55363.1"/>
    <property type="molecule type" value="Genomic_DNA"/>
</dbReference>
<name>A0A4Z2GRG1_9TELE</name>
<gene>
    <name evidence="1" type="ORF">EYF80_034436</name>
</gene>